<dbReference type="AlphaFoldDB" id="A0AA88P473"/>
<proteinExistence type="predicted"/>
<dbReference type="Proteomes" id="UP001187343">
    <property type="component" value="Unassembled WGS sequence"/>
</dbReference>
<accession>A0AA88P473</accession>
<gene>
    <name evidence="2" type="ORF">Q8A67_022487</name>
</gene>
<evidence type="ECO:0000313" key="2">
    <source>
        <dbReference type="EMBL" id="KAK2872590.1"/>
    </source>
</evidence>
<reference evidence="2" key="1">
    <citation type="submission" date="2023-08" db="EMBL/GenBank/DDBJ databases">
        <title>Chromosome-level Genome Assembly of mud carp (Cirrhinus molitorella).</title>
        <authorList>
            <person name="Liu H."/>
        </authorList>
    </citation>
    <scope>NUCLEOTIDE SEQUENCE</scope>
    <source>
        <strain evidence="2">Prfri</strain>
        <tissue evidence="2">Muscle</tissue>
    </source>
</reference>
<protein>
    <submittedName>
        <fullName evidence="2">Uncharacterized protein</fullName>
    </submittedName>
</protein>
<organism evidence="2 3">
    <name type="scientific">Cirrhinus molitorella</name>
    <name type="common">mud carp</name>
    <dbReference type="NCBI Taxonomy" id="172907"/>
    <lineage>
        <taxon>Eukaryota</taxon>
        <taxon>Metazoa</taxon>
        <taxon>Chordata</taxon>
        <taxon>Craniata</taxon>
        <taxon>Vertebrata</taxon>
        <taxon>Euteleostomi</taxon>
        <taxon>Actinopterygii</taxon>
        <taxon>Neopterygii</taxon>
        <taxon>Teleostei</taxon>
        <taxon>Ostariophysi</taxon>
        <taxon>Cypriniformes</taxon>
        <taxon>Cyprinidae</taxon>
        <taxon>Labeoninae</taxon>
        <taxon>Labeonini</taxon>
        <taxon>Cirrhinus</taxon>
    </lineage>
</organism>
<keyword evidence="3" id="KW-1185">Reference proteome</keyword>
<comment type="caution">
    <text evidence="2">The sequence shown here is derived from an EMBL/GenBank/DDBJ whole genome shotgun (WGS) entry which is preliminary data.</text>
</comment>
<sequence>MLTQHLLPQIEGKPIQHRTMGGVGQSGPEGLNQPLHEAQRPRAHAGRQTMALEVLLRESLDSCHICPQLRCPLIKKVIFGVPLIVALQGKALNSGLLSSLFVLFVPAEFISLRAEPPPPCWTSVLQISSNVCSLHYS</sequence>
<name>A0AA88P473_9TELE</name>
<feature type="region of interest" description="Disordered" evidence="1">
    <location>
        <begin position="16"/>
        <end position="42"/>
    </location>
</feature>
<evidence type="ECO:0000313" key="3">
    <source>
        <dbReference type="Proteomes" id="UP001187343"/>
    </source>
</evidence>
<evidence type="ECO:0000256" key="1">
    <source>
        <dbReference type="SAM" id="MobiDB-lite"/>
    </source>
</evidence>
<dbReference type="EMBL" id="JAUYZG010000022">
    <property type="protein sequence ID" value="KAK2872590.1"/>
    <property type="molecule type" value="Genomic_DNA"/>
</dbReference>